<name>A0A024FYX1_9STRA</name>
<dbReference type="InParanoid" id="A0A024FYX1"/>
<feature type="transmembrane region" description="Helical" evidence="1">
    <location>
        <begin position="6"/>
        <end position="23"/>
    </location>
</feature>
<feature type="transmembrane region" description="Helical" evidence="1">
    <location>
        <begin position="106"/>
        <end position="127"/>
    </location>
</feature>
<evidence type="ECO:0000256" key="1">
    <source>
        <dbReference type="SAM" id="Phobius"/>
    </source>
</evidence>
<dbReference type="EMBL" id="CAIX01000002">
    <property type="protein sequence ID" value="CCI39488.1"/>
    <property type="molecule type" value="Genomic_DNA"/>
</dbReference>
<feature type="transmembrane region" description="Helical" evidence="1">
    <location>
        <begin position="147"/>
        <end position="166"/>
    </location>
</feature>
<feature type="transmembrane region" description="Helical" evidence="1">
    <location>
        <begin position="30"/>
        <end position="46"/>
    </location>
</feature>
<accession>A0A024FYX1</accession>
<proteinExistence type="predicted"/>
<dbReference type="Proteomes" id="UP000053237">
    <property type="component" value="Unassembled WGS sequence"/>
</dbReference>
<evidence type="ECO:0000313" key="3">
    <source>
        <dbReference type="Proteomes" id="UP000053237"/>
    </source>
</evidence>
<keyword evidence="1" id="KW-0472">Membrane</keyword>
<comment type="caution">
    <text evidence="2">The sequence shown here is derived from an EMBL/GenBank/DDBJ whole genome shotgun (WGS) entry which is preliminary data.</text>
</comment>
<protein>
    <submittedName>
        <fullName evidence="2">Uncharacterized protein</fullName>
    </submittedName>
</protein>
<reference evidence="2 3" key="1">
    <citation type="submission" date="2012-05" db="EMBL/GenBank/DDBJ databases">
        <title>Recombination and specialization in a pathogen metapopulation.</title>
        <authorList>
            <person name="Gardiner A."/>
            <person name="Kemen E."/>
            <person name="Schultz-Larsen T."/>
            <person name="MacLean D."/>
            <person name="Van Oosterhout C."/>
            <person name="Jones J.D.G."/>
        </authorList>
    </citation>
    <scope>NUCLEOTIDE SEQUENCE [LARGE SCALE GENOMIC DNA]</scope>
    <source>
        <strain evidence="2 3">Ac Nc2</strain>
    </source>
</reference>
<keyword evidence="3" id="KW-1185">Reference proteome</keyword>
<keyword evidence="1" id="KW-0812">Transmembrane</keyword>
<evidence type="ECO:0000313" key="2">
    <source>
        <dbReference type="EMBL" id="CCI39488.1"/>
    </source>
</evidence>
<dbReference type="AlphaFoldDB" id="A0A024FYX1"/>
<sequence length="180" mass="21358">MKESFALFASLIYAAALILSLQIMKYRYHSRILLALLMLTIHIYFLDLCHELHALVSLLLCHIGNCLWKIRHPNHLYSICLQFSARSLQRRISVSMSQAFPHTIHYFIPILLFLYQFYVETMLLIIFTSSNRSKRLLSAHRIYQSEGIVRFLQVVLEYSIISPYLLQPIMRYWRTSVWSE</sequence>
<keyword evidence="1" id="KW-1133">Transmembrane helix</keyword>
<gene>
    <name evidence="2" type="ORF">BN9_002710</name>
</gene>
<organism evidence="2 3">
    <name type="scientific">Albugo candida</name>
    <dbReference type="NCBI Taxonomy" id="65357"/>
    <lineage>
        <taxon>Eukaryota</taxon>
        <taxon>Sar</taxon>
        <taxon>Stramenopiles</taxon>
        <taxon>Oomycota</taxon>
        <taxon>Peronosporomycetes</taxon>
        <taxon>Albuginales</taxon>
        <taxon>Albuginaceae</taxon>
        <taxon>Albugo</taxon>
    </lineage>
</organism>